<evidence type="ECO:0000313" key="1">
    <source>
        <dbReference type="EMBL" id="OCL28660.1"/>
    </source>
</evidence>
<dbReference type="EMBL" id="LWDV01000003">
    <property type="protein sequence ID" value="OCL28660.1"/>
    <property type="molecule type" value="Genomic_DNA"/>
</dbReference>
<protein>
    <submittedName>
        <fullName evidence="1">Uncharacterized protein</fullName>
    </submittedName>
</protein>
<organism evidence="1 2">
    <name type="scientific">Orenia metallireducens</name>
    <dbReference type="NCBI Taxonomy" id="1413210"/>
    <lineage>
        <taxon>Bacteria</taxon>
        <taxon>Bacillati</taxon>
        <taxon>Bacillota</taxon>
        <taxon>Clostridia</taxon>
        <taxon>Halanaerobiales</taxon>
        <taxon>Halobacteroidaceae</taxon>
        <taxon>Orenia</taxon>
    </lineage>
</organism>
<name>A0A1C0ADE7_9FIRM</name>
<proteinExistence type="predicted"/>
<accession>A0A1C0ADE7</accession>
<sequence>MLNLALRRKMAKDSIAINPTEVIITRTDKIKNKAGGYDEGPIDLPTQIVRIFLNNPKLSTKTTEGGEVKKKTYGMLADYEADIKISDEFEGYKVVDVTPIKYKGEIVSYQCKVEVV</sequence>
<comment type="caution">
    <text evidence="1">The sequence shown here is derived from an EMBL/GenBank/DDBJ whole genome shotgun (WGS) entry which is preliminary data.</text>
</comment>
<dbReference type="OrthoDB" id="1683428at2"/>
<dbReference type="AlphaFoldDB" id="A0A1C0ADE7"/>
<keyword evidence="2" id="KW-1185">Reference proteome</keyword>
<evidence type="ECO:0000313" key="2">
    <source>
        <dbReference type="Proteomes" id="UP000093514"/>
    </source>
</evidence>
<gene>
    <name evidence="1" type="ORF">U472_00455</name>
</gene>
<reference evidence="2" key="1">
    <citation type="submission" date="2016-07" db="EMBL/GenBank/DDBJ databases">
        <authorList>
            <person name="Florea S."/>
            <person name="Webb J.S."/>
            <person name="Jaromczyk J."/>
            <person name="Schardl C.L."/>
        </authorList>
    </citation>
    <scope>NUCLEOTIDE SEQUENCE [LARGE SCALE GENOMIC DNA]</scope>
    <source>
        <strain evidence="2">Z6</strain>
    </source>
</reference>
<dbReference type="RefSeq" id="WP_068714409.1">
    <property type="nucleotide sequence ID" value="NZ_LWDV01000003.1"/>
</dbReference>
<reference evidence="1 2" key="2">
    <citation type="submission" date="2016-08" db="EMBL/GenBank/DDBJ databases">
        <title>Orenia metallireducens sp. nov. strain Z6, a Novel Metal-reducing Firmicute from the Deep Subsurface.</title>
        <authorList>
            <person name="Maxim B.I."/>
            <person name="Kenneth K."/>
            <person name="Flynn T.M."/>
            <person name="Oloughlin E.J."/>
            <person name="Locke R.A."/>
            <person name="Weber J.R."/>
            <person name="Egan S.M."/>
            <person name="Mackie R.I."/>
            <person name="Cann I.K."/>
        </authorList>
    </citation>
    <scope>NUCLEOTIDE SEQUENCE [LARGE SCALE GENOMIC DNA]</scope>
    <source>
        <strain evidence="1 2">Z6</strain>
    </source>
</reference>
<dbReference type="Proteomes" id="UP000093514">
    <property type="component" value="Unassembled WGS sequence"/>
</dbReference>